<evidence type="ECO:0000256" key="4">
    <source>
        <dbReference type="SAM" id="MobiDB-lite"/>
    </source>
</evidence>
<proteinExistence type="predicted"/>
<evidence type="ECO:0000256" key="3">
    <source>
        <dbReference type="ARBA" id="ARBA00023180"/>
    </source>
</evidence>
<dbReference type="EMBL" id="JAFMYV010000010">
    <property type="protein sequence ID" value="MBO0938588.1"/>
    <property type="molecule type" value="Genomic_DNA"/>
</dbReference>
<gene>
    <name evidence="6" type="ORF">J2I47_18695</name>
</gene>
<reference evidence="6" key="1">
    <citation type="submission" date="2021-03" db="EMBL/GenBank/DDBJ databases">
        <title>Fibrella sp. HMF5335 genome sequencing and assembly.</title>
        <authorList>
            <person name="Kang H."/>
            <person name="Kim H."/>
            <person name="Bae S."/>
            <person name="Joh K."/>
        </authorList>
    </citation>
    <scope>NUCLEOTIDE SEQUENCE</scope>
    <source>
        <strain evidence="6">HMF5335</strain>
    </source>
</reference>
<dbReference type="RefSeq" id="WP_207366127.1">
    <property type="nucleotide sequence ID" value="NZ_JAFMYV010000010.1"/>
</dbReference>
<evidence type="ECO:0000256" key="1">
    <source>
        <dbReference type="ARBA" id="ARBA00022729"/>
    </source>
</evidence>
<evidence type="ECO:0000313" key="6">
    <source>
        <dbReference type="EMBL" id="MBO0938588.1"/>
    </source>
</evidence>
<feature type="region of interest" description="Disordered" evidence="4">
    <location>
        <begin position="215"/>
        <end position="262"/>
    </location>
</feature>
<keyword evidence="2" id="KW-0677">Repeat</keyword>
<protein>
    <submittedName>
        <fullName evidence="6">VCBS repeat-containing protein</fullName>
    </submittedName>
</protein>
<dbReference type="AlphaFoldDB" id="A0A939K687"/>
<feature type="compositionally biased region" description="Basic and acidic residues" evidence="4">
    <location>
        <begin position="236"/>
        <end position="245"/>
    </location>
</feature>
<dbReference type="Gene3D" id="2.130.10.130">
    <property type="entry name" value="Integrin alpha, N-terminal"/>
    <property type="match status" value="3"/>
</dbReference>
<dbReference type="InterPro" id="IPR028994">
    <property type="entry name" value="Integrin_alpha_N"/>
</dbReference>
<sequence length="1180" mass="129293">MFLRAFLCFIGLTLVACHNNTPSDARFTRIGIGESGMAFNNEMQRFESDSLNAHTYDPMYNGAGVGIGDFNQDGLQDVFFAANNVTSRLYLNRIKPGNNAFTFEDVTDRARVQTHKWCTGVSIADVNQDGWPDIYVCVSGPGVDKWESNPDKFRNLLFINQQCKPGGVPTFREEAHAYGLDVAGMNTQAAFFDYDRDGDLDCYVLRNALERQGRNAIRPKKTDGTGPSNDVLLENKGGKERREEGSGPPLRNGGKTAVFLSSPPQRRTAPFLSSSLKEGITTEGYGLGLTIADINRDGWPDIYCANDFVSNDLVWINQHENGKHTGFRDEAASLFKHTSFNSMGVDIQDVNNDALPDVMVVDMLPDANERQKMMLMKTSWDYFRLARQQGYQDEYVRNVLQLNTGGQFSEIGQLAGVFRTDWSWAPLLQDYDNDGRKDLFITNGYRRDITNLDYVMYLNEQFQGFGIKNANIRRETLKKLYDLPEVKLHNYFFRNTNGDPATPPVFADVSEAWGLGEANFSNGAAYADFDNDGDLDLVINNMDSPAGLYRNETIQTGQPTDTSDRNTSDRKISGQGITERTNHSLRLRLPTDAHGLGATVLVSGNNGQMQSVEAHPVRGYMSSVDPTVLVGMGKQTVADVTIRWANGTEQHLGNLPADQLHTITYNPSTPATTHNPGPTPASLFTTADATGNGLLFRHVEAVYNDFQDTPMLPQQYSRNSPAIAVGDVNGDGLADVFVGADPGQTRKVYLQKPGGQFTEIVQGANALEDMGCTFFDADNDGDQDLYVVSGGSGHPDGDAAYQDRLYLNDGAGHFTRAPGALPVTRSSGGCVVAGDFDKDGDLDVFRSGRVCVGDYPTPPANYLLRNDSQKGQTPHFTDVTDQLAPGLRLVGMTCAALFTDVDNDTWPDLLLAGEFMPITLFRNQKGHFTRQSDTSAPLAAGLWSSLAAADLDHDGDMDYVAGNLGLNSRFKASATEPLRVYGADFDKNGKTDPMLTYYLQGKEHMASIRDALNEQMTTLSRKRFPTYQSYAAKSVAEAFDNDELAGAIKLEANELQSCWLENLGDGKLVMHPLPVAAQVSPVMGIQPTDIDHDGYPDLILVGNFYGPETYTGRYDASRGVVLLNRGQKGSSANRFQAVPPTRTGLAIDGDAKAIATLPVGAANWFLVTNNDGPVQLIRPK</sequence>
<dbReference type="PROSITE" id="PS51257">
    <property type="entry name" value="PROKAR_LIPOPROTEIN"/>
    <property type="match status" value="1"/>
</dbReference>
<dbReference type="InterPro" id="IPR013517">
    <property type="entry name" value="FG-GAP"/>
</dbReference>
<evidence type="ECO:0000256" key="2">
    <source>
        <dbReference type="ARBA" id="ARBA00022737"/>
    </source>
</evidence>
<evidence type="ECO:0000313" key="7">
    <source>
        <dbReference type="Proteomes" id="UP000664034"/>
    </source>
</evidence>
<organism evidence="6 7">
    <name type="scientific">Fibrella rubiginis</name>
    <dbReference type="NCBI Taxonomy" id="2817060"/>
    <lineage>
        <taxon>Bacteria</taxon>
        <taxon>Pseudomonadati</taxon>
        <taxon>Bacteroidota</taxon>
        <taxon>Cytophagia</taxon>
        <taxon>Cytophagales</taxon>
        <taxon>Spirosomataceae</taxon>
        <taxon>Fibrella</taxon>
    </lineage>
</organism>
<dbReference type="InterPro" id="IPR027039">
    <property type="entry name" value="Crtac1"/>
</dbReference>
<keyword evidence="3" id="KW-0325">Glycoprotein</keyword>
<dbReference type="Proteomes" id="UP000664034">
    <property type="component" value="Unassembled WGS sequence"/>
</dbReference>
<comment type="caution">
    <text evidence="6">The sequence shown here is derived from an EMBL/GenBank/DDBJ whole genome shotgun (WGS) entry which is preliminary data.</text>
</comment>
<feature type="region of interest" description="Disordered" evidence="4">
    <location>
        <begin position="550"/>
        <end position="576"/>
    </location>
</feature>
<dbReference type="InterPro" id="IPR013519">
    <property type="entry name" value="Int_alpha_beta-p"/>
</dbReference>
<dbReference type="Pfam" id="PF13517">
    <property type="entry name" value="FG-GAP_3"/>
    <property type="match status" value="5"/>
</dbReference>
<keyword evidence="1" id="KW-0732">Signal</keyword>
<feature type="compositionally biased region" description="Polar residues" evidence="4">
    <location>
        <begin position="552"/>
        <end position="561"/>
    </location>
</feature>
<dbReference type="InterPro" id="IPR011519">
    <property type="entry name" value="UnbV_ASPIC"/>
</dbReference>
<feature type="compositionally biased region" description="Basic and acidic residues" evidence="4">
    <location>
        <begin position="562"/>
        <end position="572"/>
    </location>
</feature>
<dbReference type="PANTHER" id="PTHR16026:SF0">
    <property type="entry name" value="CARTILAGE ACIDIC PROTEIN 1"/>
    <property type="match status" value="1"/>
</dbReference>
<name>A0A939K687_9BACT</name>
<dbReference type="Pfam" id="PF07593">
    <property type="entry name" value="UnbV_ASPIC"/>
    <property type="match status" value="1"/>
</dbReference>
<dbReference type="SMART" id="SM00191">
    <property type="entry name" value="Int_alpha"/>
    <property type="match status" value="3"/>
</dbReference>
<dbReference type="SUPFAM" id="SSF69318">
    <property type="entry name" value="Integrin alpha N-terminal domain"/>
    <property type="match status" value="2"/>
</dbReference>
<accession>A0A939K687</accession>
<keyword evidence="7" id="KW-1185">Reference proteome</keyword>
<evidence type="ECO:0000259" key="5">
    <source>
        <dbReference type="Pfam" id="PF07593"/>
    </source>
</evidence>
<feature type="domain" description="ASPIC/UnbV" evidence="5">
    <location>
        <begin position="595"/>
        <end position="661"/>
    </location>
</feature>
<dbReference type="PANTHER" id="PTHR16026">
    <property type="entry name" value="CARTILAGE ACIDIC PROTEIN 1"/>
    <property type="match status" value="1"/>
</dbReference>